<gene>
    <name evidence="3" type="ORF">BDZ31_003874</name>
</gene>
<dbReference type="InterPro" id="IPR016162">
    <property type="entry name" value="Ald_DH_N"/>
</dbReference>
<dbReference type="InterPro" id="IPR016163">
    <property type="entry name" value="Ald_DH_C"/>
</dbReference>
<evidence type="ECO:0000313" key="3">
    <source>
        <dbReference type="EMBL" id="MBB4664271.1"/>
    </source>
</evidence>
<keyword evidence="4" id="KW-1185">Reference proteome</keyword>
<dbReference type="InterPro" id="IPR016161">
    <property type="entry name" value="Ald_DH/histidinol_DH"/>
</dbReference>
<dbReference type="EMBL" id="JACHNU010000006">
    <property type="protein sequence ID" value="MBB4664271.1"/>
    <property type="molecule type" value="Genomic_DNA"/>
</dbReference>
<dbReference type="Proteomes" id="UP000585272">
    <property type="component" value="Unassembled WGS sequence"/>
</dbReference>
<dbReference type="AlphaFoldDB" id="A0A840IJ70"/>
<dbReference type="PANTHER" id="PTHR43353">
    <property type="entry name" value="SUCCINATE-SEMIALDEHYDE DEHYDROGENASE, MITOCHONDRIAL"/>
    <property type="match status" value="1"/>
</dbReference>
<feature type="domain" description="Aldehyde dehydrogenase" evidence="2">
    <location>
        <begin position="5"/>
        <end position="298"/>
    </location>
</feature>
<reference evidence="3 4" key="1">
    <citation type="submission" date="2020-08" db="EMBL/GenBank/DDBJ databases">
        <title>Genomic Encyclopedia of Archaeal and Bacterial Type Strains, Phase II (KMG-II): from individual species to whole genera.</title>
        <authorList>
            <person name="Goeker M."/>
        </authorList>
    </citation>
    <scope>NUCLEOTIDE SEQUENCE [LARGE SCALE GENOMIC DNA]</scope>
    <source>
        <strain evidence="3 4">DSM 23288</strain>
    </source>
</reference>
<dbReference type="Gene3D" id="3.40.309.10">
    <property type="entry name" value="Aldehyde Dehydrogenase, Chain A, domain 2"/>
    <property type="match status" value="1"/>
</dbReference>
<dbReference type="InterPro" id="IPR015590">
    <property type="entry name" value="Aldehyde_DH_dom"/>
</dbReference>
<evidence type="ECO:0000259" key="2">
    <source>
        <dbReference type="Pfam" id="PF00171"/>
    </source>
</evidence>
<dbReference type="Gene3D" id="3.40.605.10">
    <property type="entry name" value="Aldehyde Dehydrogenase, Chain A, domain 1"/>
    <property type="match status" value="1"/>
</dbReference>
<dbReference type="PANTHER" id="PTHR43353:SF3">
    <property type="entry name" value="ALDEHYDE DEHYDROGENASE-RELATED"/>
    <property type="match status" value="1"/>
</dbReference>
<dbReference type="GO" id="GO:0033721">
    <property type="term" value="F:aldehyde dehydrogenase (NADP+) activity"/>
    <property type="evidence" value="ECO:0007669"/>
    <property type="project" value="UniProtKB-EC"/>
</dbReference>
<sequence>MTADTTIRATDPSSGRTLEPHRETAIAELPAIAGEAAAAFADERMRDADRRVAALRGAAARLRADGESLRALFQRESGLPAGRAEGELERTCFQLEALVDVVAAGAHLEPIVDRADPAARPAPRPDLRRMLVPIGPVAVFGASNFPLAFGVAGGDTAAALAAGCPVVVKGHPAQPGINAAVAGHVAAAVAEAGLPAGAFAHVQGASAELGAALVRAEPIAAVAFTGSTAGGRALFDVAAGRERPIPVFAEMGSVNPAVVTVGALRARGGAIADAFVAAITGAAGQLCTKPGVVLVPAGEEGDRWCADVAARLAAAEPLVMLTERMRDALAAQLAELSARDDVDPLTPPAAPSGPGFRVSAAAFQTSASALASAKELREERFGPFALLARYGSDEQLETAVAAFDGQLATALHIDVASEPERARRLTELLAARCGRVVYDGFPTGVAVTWAMQHGGPYPSTTAAGETSVGMTATRRFMRPVCWQGAPAELLPAALRDENPRGLWRRVDGRLTDAAIAPPASAG</sequence>
<dbReference type="Pfam" id="PF00171">
    <property type="entry name" value="Aldedh"/>
    <property type="match status" value="1"/>
</dbReference>
<dbReference type="SUPFAM" id="SSF53720">
    <property type="entry name" value="ALDH-like"/>
    <property type="match status" value="1"/>
</dbReference>
<comment type="caution">
    <text evidence="3">The sequence shown here is derived from an EMBL/GenBank/DDBJ whole genome shotgun (WGS) entry which is preliminary data.</text>
</comment>
<name>A0A840IJ70_9ACTN</name>
<evidence type="ECO:0000313" key="4">
    <source>
        <dbReference type="Proteomes" id="UP000585272"/>
    </source>
</evidence>
<dbReference type="RefSeq" id="WP_183344138.1">
    <property type="nucleotide sequence ID" value="NZ_JACHNU010000006.1"/>
</dbReference>
<keyword evidence="1 3" id="KW-0560">Oxidoreductase</keyword>
<evidence type="ECO:0000256" key="1">
    <source>
        <dbReference type="ARBA" id="ARBA00023002"/>
    </source>
</evidence>
<protein>
    <submittedName>
        <fullName evidence="3">NADP-dependent aldehyde dehydrogenase</fullName>
        <ecNumber evidence="3">1.2.1.4</ecNumber>
    </submittedName>
</protein>
<proteinExistence type="predicted"/>
<organism evidence="3 4">
    <name type="scientific">Conexibacter arvalis</name>
    <dbReference type="NCBI Taxonomy" id="912552"/>
    <lineage>
        <taxon>Bacteria</taxon>
        <taxon>Bacillati</taxon>
        <taxon>Actinomycetota</taxon>
        <taxon>Thermoleophilia</taxon>
        <taxon>Solirubrobacterales</taxon>
        <taxon>Conexibacteraceae</taxon>
        <taxon>Conexibacter</taxon>
    </lineage>
</organism>
<dbReference type="EC" id="1.2.1.4" evidence="3"/>
<accession>A0A840IJ70</accession>
<dbReference type="InterPro" id="IPR050740">
    <property type="entry name" value="Aldehyde_DH_Superfamily"/>
</dbReference>